<protein>
    <submittedName>
        <fullName evidence="2">Uncharacterized protein</fullName>
    </submittedName>
</protein>
<comment type="caution">
    <text evidence="2">The sequence shown here is derived from an EMBL/GenBank/DDBJ whole genome shotgun (WGS) entry which is preliminary data.</text>
</comment>
<dbReference type="EMBL" id="CAJOAZ010003093">
    <property type="protein sequence ID" value="CAF3984167.1"/>
    <property type="molecule type" value="Genomic_DNA"/>
</dbReference>
<gene>
    <name evidence="1" type="ORF">JYZ213_LOCUS38380</name>
    <name evidence="2" type="ORF">OXD698_LOCUS28562</name>
</gene>
<dbReference type="EMBL" id="CAJNOG010001120">
    <property type="protein sequence ID" value="CAF1410996.1"/>
    <property type="molecule type" value="Genomic_DNA"/>
</dbReference>
<evidence type="ECO:0000313" key="2">
    <source>
        <dbReference type="EMBL" id="CAF3984167.1"/>
    </source>
</evidence>
<proteinExistence type="predicted"/>
<name>A0A819MT29_9BILA</name>
<evidence type="ECO:0000313" key="1">
    <source>
        <dbReference type="EMBL" id="CAF1410996.1"/>
    </source>
</evidence>
<organism evidence="2 3">
    <name type="scientific">Adineta steineri</name>
    <dbReference type="NCBI Taxonomy" id="433720"/>
    <lineage>
        <taxon>Eukaryota</taxon>
        <taxon>Metazoa</taxon>
        <taxon>Spiralia</taxon>
        <taxon>Gnathifera</taxon>
        <taxon>Rotifera</taxon>
        <taxon>Eurotatoria</taxon>
        <taxon>Bdelloidea</taxon>
        <taxon>Adinetida</taxon>
        <taxon>Adinetidae</taxon>
        <taxon>Adineta</taxon>
    </lineage>
</organism>
<dbReference type="Proteomes" id="UP000663845">
    <property type="component" value="Unassembled WGS sequence"/>
</dbReference>
<reference evidence="2" key="1">
    <citation type="submission" date="2021-02" db="EMBL/GenBank/DDBJ databases">
        <authorList>
            <person name="Nowell W R."/>
        </authorList>
    </citation>
    <scope>NUCLEOTIDE SEQUENCE</scope>
</reference>
<dbReference type="AlphaFoldDB" id="A0A819MT29"/>
<feature type="non-terminal residue" evidence="2">
    <location>
        <position position="1"/>
    </location>
</feature>
<sequence>QIYHLAIPVEKLFIGTLMVIVNSLPELISLQLHSLSFEQPDDIDDEDFYGFFKKQSTSKIKKVYVEKIDHKGEIAFLSTLCPLMECCRIISFENSTDMKSYYL</sequence>
<dbReference type="Proteomes" id="UP000663844">
    <property type="component" value="Unassembled WGS sequence"/>
</dbReference>
<accession>A0A819MT29</accession>
<evidence type="ECO:0000313" key="3">
    <source>
        <dbReference type="Proteomes" id="UP000663844"/>
    </source>
</evidence>